<proteinExistence type="predicted"/>
<organism evidence="2 3">
    <name type="scientific">Moorena producens (strain JHB)</name>
    <dbReference type="NCBI Taxonomy" id="1454205"/>
    <lineage>
        <taxon>Bacteria</taxon>
        <taxon>Bacillati</taxon>
        <taxon>Cyanobacteriota</taxon>
        <taxon>Cyanophyceae</taxon>
        <taxon>Coleofasciculales</taxon>
        <taxon>Coleofasciculaceae</taxon>
        <taxon>Moorena</taxon>
    </lineage>
</organism>
<dbReference type="Pfam" id="PF05419">
    <property type="entry name" value="GUN4"/>
    <property type="match status" value="1"/>
</dbReference>
<evidence type="ECO:0000313" key="2">
    <source>
        <dbReference type="EMBL" id="AOY82470.2"/>
    </source>
</evidence>
<dbReference type="EMBL" id="CP017708">
    <property type="protein sequence ID" value="AOY82470.2"/>
    <property type="molecule type" value="Genomic_DNA"/>
</dbReference>
<dbReference type="PANTHER" id="PTHR34800:SF1">
    <property type="entry name" value="TETRAPYRROLE-BINDING PROTEIN, CHLOROPLASTIC"/>
    <property type="match status" value="1"/>
</dbReference>
<dbReference type="InterPro" id="IPR008629">
    <property type="entry name" value="GUN4-like"/>
</dbReference>
<sequence length="177" mass="20390">MTNLKIDYTHLKTLLMEVQWKAADAETKKIVLSIAKTIRQQQDVTKKEQEWLQGLNYLRESDLIDFPCDDLVTLNHLWEQYSQGHFGFRVQSQLWQQVSQDYNKFADLVGWRNGDADSWHSYSQLTFSLDAPKGHLPAAIFYAEESAIGWAATLKNRCDECFLDKGTGNREQGTGKI</sequence>
<dbReference type="GO" id="GO:0046906">
    <property type="term" value="F:tetrapyrrole binding"/>
    <property type="evidence" value="ECO:0007669"/>
    <property type="project" value="TreeGrafter"/>
</dbReference>
<dbReference type="Gene3D" id="1.10.10.1770">
    <property type="entry name" value="Gun4-like"/>
    <property type="match status" value="1"/>
</dbReference>
<dbReference type="SUPFAM" id="SSF140869">
    <property type="entry name" value="GUN4-like"/>
    <property type="match status" value="1"/>
</dbReference>
<dbReference type="AlphaFoldDB" id="A0A1D9G4Y1"/>
<accession>A0A1D9G4Y1</accession>
<reference evidence="3" key="1">
    <citation type="submission" date="2016-10" db="EMBL/GenBank/DDBJ databases">
        <title>Comparative genomics uncovers the prolific and rare metabolic potential of the cyanobacterial genus Moorea.</title>
        <authorList>
            <person name="Leao T."/>
            <person name="Castelao G."/>
            <person name="Korobeynikov A."/>
            <person name="Monroe E.A."/>
            <person name="Podell S."/>
            <person name="Glukhov E."/>
            <person name="Allen E."/>
            <person name="Gerwick W.H."/>
            <person name="Gerwick L."/>
        </authorList>
    </citation>
    <scope>NUCLEOTIDE SEQUENCE [LARGE SCALE GENOMIC DNA]</scope>
    <source>
        <strain evidence="3">JHB</strain>
    </source>
</reference>
<dbReference type="Proteomes" id="UP000176944">
    <property type="component" value="Chromosome"/>
</dbReference>
<evidence type="ECO:0000313" key="3">
    <source>
        <dbReference type="Proteomes" id="UP000176944"/>
    </source>
</evidence>
<dbReference type="CDD" id="cd16383">
    <property type="entry name" value="GUN4"/>
    <property type="match status" value="1"/>
</dbReference>
<dbReference type="InterPro" id="IPR037215">
    <property type="entry name" value="GUN4-like_sf"/>
</dbReference>
<protein>
    <submittedName>
        <fullName evidence="2">GUN4 domain-containing protein</fullName>
    </submittedName>
</protein>
<name>A0A1D9G4Y1_MOOP1</name>
<dbReference type="Gene3D" id="1.25.40.620">
    <property type="match status" value="1"/>
</dbReference>
<evidence type="ECO:0000259" key="1">
    <source>
        <dbReference type="Pfam" id="PF05419"/>
    </source>
</evidence>
<gene>
    <name evidence="2" type="ORF">BJP36_23720</name>
</gene>
<dbReference type="PANTHER" id="PTHR34800">
    <property type="entry name" value="TETRAPYRROLE-BINDING PROTEIN, CHLOROPLASTIC"/>
    <property type="match status" value="1"/>
</dbReference>
<feature type="domain" description="GUN4-like" evidence="1">
    <location>
        <begin position="4"/>
        <end position="139"/>
    </location>
</feature>